<gene>
    <name evidence="14" type="ORF">AM629_12145</name>
</gene>
<evidence type="ECO:0000259" key="12">
    <source>
        <dbReference type="Pfam" id="PF02852"/>
    </source>
</evidence>
<evidence type="ECO:0000256" key="4">
    <source>
        <dbReference type="ARBA" id="ARBA00022630"/>
    </source>
</evidence>
<name>A0ABR5KBF3_9GAMM</name>
<dbReference type="InterPro" id="IPR001100">
    <property type="entry name" value="Pyr_nuc-diS_OxRdtase"/>
</dbReference>
<keyword evidence="4 11" id="KW-0285">Flavoprotein</keyword>
<evidence type="ECO:0000256" key="7">
    <source>
        <dbReference type="ARBA" id="ARBA00023027"/>
    </source>
</evidence>
<dbReference type="InterPro" id="IPR006258">
    <property type="entry name" value="Lipoamide_DH"/>
</dbReference>
<evidence type="ECO:0000259" key="13">
    <source>
        <dbReference type="Pfam" id="PF07992"/>
    </source>
</evidence>
<dbReference type="Proteomes" id="UP000037727">
    <property type="component" value="Unassembled WGS sequence"/>
</dbReference>
<dbReference type="InterPro" id="IPR004099">
    <property type="entry name" value="Pyr_nucl-diS_OxRdtase_dimer"/>
</dbReference>
<organism evidence="14 15">
    <name type="scientific">Photorhabdus heterorhabditis</name>
    <dbReference type="NCBI Taxonomy" id="880156"/>
    <lineage>
        <taxon>Bacteria</taxon>
        <taxon>Pseudomonadati</taxon>
        <taxon>Pseudomonadota</taxon>
        <taxon>Gammaproteobacteria</taxon>
        <taxon>Enterobacterales</taxon>
        <taxon>Morganellaceae</taxon>
        <taxon>Photorhabdus</taxon>
    </lineage>
</organism>
<evidence type="ECO:0000256" key="11">
    <source>
        <dbReference type="RuleBase" id="RU003692"/>
    </source>
</evidence>
<keyword evidence="7 11" id="KW-0520">NAD</keyword>
<keyword evidence="8" id="KW-1015">Disulfide bond</keyword>
<keyword evidence="6 11" id="KW-0560">Oxidoreductase</keyword>
<keyword evidence="15" id="KW-1185">Reference proteome</keyword>
<protein>
    <recommendedName>
        <fullName evidence="3 11">Dihydrolipoyl dehydrogenase</fullName>
        <ecNumber evidence="2 11">1.8.1.4</ecNumber>
    </recommendedName>
</protein>
<feature type="domain" description="Pyridine nucleotide-disulphide oxidoreductase dimerisation" evidence="12">
    <location>
        <begin position="347"/>
        <end position="455"/>
    </location>
</feature>
<keyword evidence="9 11" id="KW-0676">Redox-active center</keyword>
<dbReference type="NCBIfam" id="TIGR01350">
    <property type="entry name" value="lipoamide_DH"/>
    <property type="match status" value="1"/>
</dbReference>
<evidence type="ECO:0000256" key="5">
    <source>
        <dbReference type="ARBA" id="ARBA00022827"/>
    </source>
</evidence>
<evidence type="ECO:0000256" key="1">
    <source>
        <dbReference type="ARBA" id="ARBA00007532"/>
    </source>
</evidence>
<comment type="catalytic activity">
    <reaction evidence="10 11">
        <text>N(6)-[(R)-dihydrolipoyl]-L-lysyl-[protein] + NAD(+) = N(6)-[(R)-lipoyl]-L-lysyl-[protein] + NADH + H(+)</text>
        <dbReference type="Rhea" id="RHEA:15045"/>
        <dbReference type="Rhea" id="RHEA-COMP:10474"/>
        <dbReference type="Rhea" id="RHEA-COMP:10475"/>
        <dbReference type="ChEBI" id="CHEBI:15378"/>
        <dbReference type="ChEBI" id="CHEBI:57540"/>
        <dbReference type="ChEBI" id="CHEBI:57945"/>
        <dbReference type="ChEBI" id="CHEBI:83099"/>
        <dbReference type="ChEBI" id="CHEBI:83100"/>
        <dbReference type="EC" id="1.8.1.4"/>
    </reaction>
</comment>
<dbReference type="PRINTS" id="PR00368">
    <property type="entry name" value="FADPNR"/>
</dbReference>
<evidence type="ECO:0000256" key="3">
    <source>
        <dbReference type="ARBA" id="ARBA00016961"/>
    </source>
</evidence>
<dbReference type="Pfam" id="PF02852">
    <property type="entry name" value="Pyr_redox_dim"/>
    <property type="match status" value="1"/>
</dbReference>
<evidence type="ECO:0000256" key="10">
    <source>
        <dbReference type="ARBA" id="ARBA00049187"/>
    </source>
</evidence>
<dbReference type="InterPro" id="IPR023753">
    <property type="entry name" value="FAD/NAD-binding_dom"/>
</dbReference>
<dbReference type="Pfam" id="PF07992">
    <property type="entry name" value="Pyr_redox_2"/>
    <property type="match status" value="1"/>
</dbReference>
<accession>A0ABR5KBF3</accession>
<feature type="domain" description="FAD/NAD(P)-binding" evidence="13">
    <location>
        <begin position="8"/>
        <end position="328"/>
    </location>
</feature>
<evidence type="ECO:0000313" key="15">
    <source>
        <dbReference type="Proteomes" id="UP000037727"/>
    </source>
</evidence>
<dbReference type="PIRSF" id="PIRSF000350">
    <property type="entry name" value="Mercury_reductase_MerA"/>
    <property type="match status" value="1"/>
</dbReference>
<comment type="caution">
    <text evidence="14">The sequence shown here is derived from an EMBL/GenBank/DDBJ whole genome shotgun (WGS) entry which is preliminary data.</text>
</comment>
<dbReference type="PANTHER" id="PTHR22912">
    <property type="entry name" value="DISULFIDE OXIDOREDUCTASE"/>
    <property type="match status" value="1"/>
</dbReference>
<dbReference type="InterPro" id="IPR050151">
    <property type="entry name" value="Class-I_Pyr_Nuc-Dis_Oxidored"/>
</dbReference>
<dbReference type="Gene3D" id="3.30.390.30">
    <property type="match status" value="1"/>
</dbReference>
<evidence type="ECO:0000256" key="2">
    <source>
        <dbReference type="ARBA" id="ARBA00012608"/>
    </source>
</evidence>
<dbReference type="InterPro" id="IPR012999">
    <property type="entry name" value="Pyr_OxRdtase_I_AS"/>
</dbReference>
<dbReference type="SUPFAM" id="SSF55424">
    <property type="entry name" value="FAD/NAD-linked reductases, dimerisation (C-terminal) domain"/>
    <property type="match status" value="1"/>
</dbReference>
<keyword evidence="5 11" id="KW-0274">FAD</keyword>
<dbReference type="Gene3D" id="3.50.50.60">
    <property type="entry name" value="FAD/NAD(P)-binding domain"/>
    <property type="match status" value="2"/>
</dbReference>
<reference evidence="14 15" key="1">
    <citation type="submission" date="2015-09" db="EMBL/GenBank/DDBJ databases">
        <title>Draft genome sequence and assembly of Photorhabdus sp. VMG, a bacterial symbiont associated with Heterorhabditis zealandica.</title>
        <authorList>
            <person name="Naidoo S."/>
            <person name="Featherston J."/>
            <person name="Mothupi B."/>
            <person name="Gray V.M."/>
        </authorList>
    </citation>
    <scope>NUCLEOTIDE SEQUENCE [LARGE SCALE GENOMIC DNA]</scope>
    <source>
        <strain evidence="14 15">VMG</strain>
    </source>
</reference>
<dbReference type="InterPro" id="IPR036188">
    <property type="entry name" value="FAD/NAD-bd_sf"/>
</dbReference>
<dbReference type="PRINTS" id="PR00411">
    <property type="entry name" value="PNDRDTASEI"/>
</dbReference>
<comment type="similarity">
    <text evidence="1 11">Belongs to the class-I pyridine nucleotide-disulfide oxidoreductase family.</text>
</comment>
<evidence type="ECO:0000256" key="6">
    <source>
        <dbReference type="ARBA" id="ARBA00023002"/>
    </source>
</evidence>
<dbReference type="GO" id="GO:0004148">
    <property type="term" value="F:dihydrolipoyl dehydrogenase (NADH) activity"/>
    <property type="evidence" value="ECO:0007669"/>
    <property type="project" value="UniProtKB-EC"/>
</dbReference>
<dbReference type="SUPFAM" id="SSF51905">
    <property type="entry name" value="FAD/NAD(P)-binding domain"/>
    <property type="match status" value="1"/>
</dbReference>
<comment type="cofactor">
    <cofactor evidence="11">
        <name>FAD</name>
        <dbReference type="ChEBI" id="CHEBI:57692"/>
    </cofactor>
    <text evidence="11">Binds 1 FAD per subunit.</text>
</comment>
<evidence type="ECO:0000256" key="8">
    <source>
        <dbReference type="ARBA" id="ARBA00023157"/>
    </source>
</evidence>
<sequence>MSTEIKTQVVVLGAGPAGYSAAFRCADLGLETVLVERYSTLGGVCLNVGCIPSKALLHVAKVIEEAKALANHGIVFGEPKTDIEKVRVWKEKVINQLTGGLAGMAKGRKVKVVNGIGKFTGANTLVVEGEGGATTINFDNAIIAAGSRPIQLPFIPHDDPRVWDSTDALALTTVPGRLLVMGGGIIGLEMGTVYHALGSQIDVVEMLDQVIPAADKDVVKVFTKRISKQFNLMLETKVTVVEAKEDGIYVTMEGKNAPAEPQRYDAVLVAIGRVPNGKMLDAGKAGVEVDDRGFIHVDKQMRTNVPHIFAIGDIVGQPMLAHKGVHEGHVAAEVISGKKHYFDPKVIPSIAYTEPEVAWVGLTEKEAKEKGISYETATFPWAASGRAIASDCADGMTKLIFDKESNRIIGGAIVGTNGGELLGEIGLAIEMGCDAEDIALTIHAHPTLHESVGLAAEIFEGSITDLPNAKAKKKK</sequence>
<dbReference type="PROSITE" id="PS00076">
    <property type="entry name" value="PYRIDINE_REDOX_1"/>
    <property type="match status" value="1"/>
</dbReference>
<proteinExistence type="inferred from homology"/>
<evidence type="ECO:0000256" key="9">
    <source>
        <dbReference type="ARBA" id="ARBA00023284"/>
    </source>
</evidence>
<dbReference type="RefSeq" id="WP_054479257.1">
    <property type="nucleotide sequence ID" value="NZ_CAWMRL010000031.1"/>
</dbReference>
<dbReference type="EMBL" id="LJCS01000031">
    <property type="protein sequence ID" value="KOY61807.1"/>
    <property type="molecule type" value="Genomic_DNA"/>
</dbReference>
<comment type="miscellaneous">
    <text evidence="11">The active site is a redox-active disulfide bond.</text>
</comment>
<dbReference type="EC" id="1.8.1.4" evidence="2 11"/>
<dbReference type="PANTHER" id="PTHR22912:SF160">
    <property type="entry name" value="DIHYDROLIPOYL DEHYDROGENASE"/>
    <property type="match status" value="1"/>
</dbReference>
<evidence type="ECO:0000313" key="14">
    <source>
        <dbReference type="EMBL" id="KOY61807.1"/>
    </source>
</evidence>
<dbReference type="InterPro" id="IPR016156">
    <property type="entry name" value="FAD/NAD-linked_Rdtase_dimer_sf"/>
</dbReference>